<dbReference type="AlphaFoldDB" id="A0A4U8YNZ1"/>
<dbReference type="EMBL" id="CAADHO010000005">
    <property type="protein sequence ID" value="VFQ45374.1"/>
    <property type="molecule type" value="Genomic_DNA"/>
</dbReference>
<evidence type="ECO:0000256" key="1">
    <source>
        <dbReference type="SAM" id="MobiDB-lite"/>
    </source>
</evidence>
<reference evidence="2 3" key="1">
    <citation type="submission" date="2019-03" db="EMBL/GenBank/DDBJ databases">
        <authorList>
            <person name="Nijsse B."/>
        </authorList>
    </citation>
    <scope>NUCLEOTIDE SEQUENCE [LARGE SCALE GENOMIC DNA]</scope>
    <source>
        <strain evidence="2">Desulfoluna butyratoxydans MSL71</strain>
    </source>
</reference>
<feature type="region of interest" description="Disordered" evidence="1">
    <location>
        <begin position="656"/>
        <end position="699"/>
    </location>
</feature>
<evidence type="ECO:0000313" key="3">
    <source>
        <dbReference type="Proteomes" id="UP000507962"/>
    </source>
</evidence>
<accession>A0A4U8YNZ1</accession>
<dbReference type="RefSeq" id="WP_180141834.1">
    <property type="nucleotide sequence ID" value="NZ_CAADHO010000005.1"/>
</dbReference>
<name>A0A4U8YNZ1_9BACT</name>
<sequence length="710" mass="79302">MQTVGNFNSQFGRELPTERYLEAITELAKTDERYVFTCYLGLVQRVLETVTGTLDTLDEEGDAEAQVEEVCLTPGLNLARMMVIHCVALGALIRLFTTTRRADDDSQRIFDSFDDLVVVPGATGPVKKTGIVSNLKRYFNEAKFEASHLTKRRIVLTESINAYCLRNIKKALHVGTSITAEDAGMAIEHLPEEVIFKAFSLQFGVDVGPEHVDTLEHLEGFVKTNGRQVYDSYWKPRGIEGERYYVEAFAPVEGYITGLARRPFAKMMQVVWYATHRFGNGDSPATQVRFLLKVPDVRPEGSGSTSKGLVDILSLYDQWVASGEGLQPRLVGVDLTGPEDDAVDVEAVKSFFNELHNRVFIERDDLLVVHVAMDTLRLSRDELMETNPWAGKWEDIKNPFKRLHGYVSNELLMNYGKIKRLALELEETRLIRFCYSGLEGRIGERDPAFAAPAMVLKKESFEAVKARKLTVLYRVVSAYLASIFNFKNAKLRLGSLTQVDHETLDLMADTEKIYVDLRPGWTIREAIQNLNITPRQLTIAKELLLVESGIGPGRDSRKRGGDLVVIEKAVEIHTREKGGTEPPRQTILAHSPMGHIVEAIPSQFVLGDGGGGTERIGIAKEYELYNDLVGLPRLLDENVRRYADFVLTTRFEKGDNSLAAPEPVKSGEPEPPAALPAAAALPADEPRRSGEGEDPLDDDLLLGHLFYDDY</sequence>
<organism evidence="2 3">
    <name type="scientific">Desulfoluna butyratoxydans</name>
    <dbReference type="NCBI Taxonomy" id="231438"/>
    <lineage>
        <taxon>Bacteria</taxon>
        <taxon>Pseudomonadati</taxon>
        <taxon>Thermodesulfobacteriota</taxon>
        <taxon>Desulfobacteria</taxon>
        <taxon>Desulfobacterales</taxon>
        <taxon>Desulfolunaceae</taxon>
        <taxon>Desulfoluna</taxon>
    </lineage>
</organism>
<protein>
    <submittedName>
        <fullName evidence="2">Uncharacterized protein</fullName>
    </submittedName>
</protein>
<evidence type="ECO:0000313" key="2">
    <source>
        <dbReference type="EMBL" id="VFQ45374.1"/>
    </source>
</evidence>
<gene>
    <name evidence="2" type="ORF">MSL71_30310</name>
</gene>
<keyword evidence="3" id="KW-1185">Reference proteome</keyword>
<proteinExistence type="predicted"/>
<dbReference type="Proteomes" id="UP000507962">
    <property type="component" value="Unassembled WGS sequence"/>
</dbReference>